<reference evidence="9" key="2">
    <citation type="submission" date="2021-09" db="EMBL/GenBank/DDBJ databases">
        <authorList>
            <person name="Gilroy R."/>
        </authorList>
    </citation>
    <scope>NUCLEOTIDE SEQUENCE</scope>
    <source>
        <strain evidence="9">316</strain>
    </source>
</reference>
<accession>A0A921E4S1</accession>
<dbReference type="Pfam" id="PF02518">
    <property type="entry name" value="HATPase_c"/>
    <property type="match status" value="1"/>
</dbReference>
<feature type="compositionally biased region" description="Pro residues" evidence="6">
    <location>
        <begin position="858"/>
        <end position="867"/>
    </location>
</feature>
<evidence type="ECO:0000256" key="6">
    <source>
        <dbReference type="SAM" id="MobiDB-lite"/>
    </source>
</evidence>
<dbReference type="Pfam" id="PF12860">
    <property type="entry name" value="PAS_7"/>
    <property type="match status" value="2"/>
</dbReference>
<keyword evidence="7" id="KW-1133">Transmembrane helix</keyword>
<comment type="catalytic activity">
    <reaction evidence="1">
        <text>ATP + protein L-histidine = ADP + protein N-phospho-L-histidine.</text>
        <dbReference type="EC" id="2.7.13.3"/>
    </reaction>
</comment>
<dbReference type="SUPFAM" id="SSF47384">
    <property type="entry name" value="Homodimeric domain of signal transducing histidine kinase"/>
    <property type="match status" value="1"/>
</dbReference>
<dbReference type="CDD" id="cd00082">
    <property type="entry name" value="HisKA"/>
    <property type="match status" value="1"/>
</dbReference>
<evidence type="ECO:0000313" key="10">
    <source>
        <dbReference type="Proteomes" id="UP000742631"/>
    </source>
</evidence>
<gene>
    <name evidence="9" type="ORF">K8W01_17510</name>
</gene>
<keyword evidence="3" id="KW-0597">Phosphoprotein</keyword>
<dbReference type="EC" id="2.7.13.3" evidence="2"/>
<dbReference type="InterPro" id="IPR036097">
    <property type="entry name" value="HisK_dim/P_sf"/>
</dbReference>
<evidence type="ECO:0000256" key="2">
    <source>
        <dbReference type="ARBA" id="ARBA00012438"/>
    </source>
</evidence>
<dbReference type="PANTHER" id="PTHR43047">
    <property type="entry name" value="TWO-COMPONENT HISTIDINE PROTEIN KINASE"/>
    <property type="match status" value="1"/>
</dbReference>
<name>A0A921E4S1_9HYPH</name>
<keyword evidence="5" id="KW-0418">Kinase</keyword>
<organism evidence="9 10">
    <name type="scientific">Methylorubrum populi</name>
    <dbReference type="NCBI Taxonomy" id="223967"/>
    <lineage>
        <taxon>Bacteria</taxon>
        <taxon>Pseudomonadati</taxon>
        <taxon>Pseudomonadota</taxon>
        <taxon>Alphaproteobacteria</taxon>
        <taxon>Hyphomicrobiales</taxon>
        <taxon>Methylobacteriaceae</taxon>
        <taxon>Methylorubrum</taxon>
    </lineage>
</organism>
<dbReference type="EMBL" id="DYYG01000052">
    <property type="protein sequence ID" value="HJE25454.1"/>
    <property type="molecule type" value="Genomic_DNA"/>
</dbReference>
<dbReference type="InterPro" id="IPR035965">
    <property type="entry name" value="PAS-like_dom_sf"/>
</dbReference>
<dbReference type="InterPro" id="IPR005467">
    <property type="entry name" value="His_kinase_dom"/>
</dbReference>
<dbReference type="SMART" id="SM00388">
    <property type="entry name" value="HisKA"/>
    <property type="match status" value="1"/>
</dbReference>
<reference evidence="9" key="1">
    <citation type="journal article" date="2021" name="PeerJ">
        <title>Extensive microbial diversity within the chicken gut microbiome revealed by metagenomics and culture.</title>
        <authorList>
            <person name="Gilroy R."/>
            <person name="Ravi A."/>
            <person name="Getino M."/>
            <person name="Pursley I."/>
            <person name="Horton D.L."/>
            <person name="Alikhan N.F."/>
            <person name="Baker D."/>
            <person name="Gharbi K."/>
            <person name="Hall N."/>
            <person name="Watson M."/>
            <person name="Adriaenssens E.M."/>
            <person name="Foster-Nyarko E."/>
            <person name="Jarju S."/>
            <person name="Secka A."/>
            <person name="Antonio M."/>
            <person name="Oren A."/>
            <person name="Chaudhuri R.R."/>
            <person name="La Ragione R."/>
            <person name="Hildebrand F."/>
            <person name="Pallen M.J."/>
        </authorList>
    </citation>
    <scope>NUCLEOTIDE SEQUENCE</scope>
    <source>
        <strain evidence="9">316</strain>
    </source>
</reference>
<dbReference type="SMART" id="SM00091">
    <property type="entry name" value="PAS"/>
    <property type="match status" value="3"/>
</dbReference>
<keyword evidence="7" id="KW-0812">Transmembrane</keyword>
<dbReference type="GO" id="GO:0005886">
    <property type="term" value="C:plasma membrane"/>
    <property type="evidence" value="ECO:0007669"/>
    <property type="project" value="TreeGrafter"/>
</dbReference>
<feature type="region of interest" description="Disordered" evidence="6">
    <location>
        <begin position="849"/>
        <end position="874"/>
    </location>
</feature>
<dbReference type="PROSITE" id="PS50109">
    <property type="entry name" value="HIS_KIN"/>
    <property type="match status" value="1"/>
</dbReference>
<dbReference type="Pfam" id="PF00512">
    <property type="entry name" value="HisKA"/>
    <property type="match status" value="1"/>
</dbReference>
<feature type="domain" description="Histidine kinase" evidence="8">
    <location>
        <begin position="631"/>
        <end position="848"/>
    </location>
</feature>
<dbReference type="AlphaFoldDB" id="A0A921E4S1"/>
<dbReference type="PRINTS" id="PR00344">
    <property type="entry name" value="BCTRLSENSOR"/>
</dbReference>
<dbReference type="CDD" id="cd00075">
    <property type="entry name" value="HATPase"/>
    <property type="match status" value="1"/>
</dbReference>
<evidence type="ECO:0000313" key="9">
    <source>
        <dbReference type="EMBL" id="HJE25454.1"/>
    </source>
</evidence>
<evidence type="ECO:0000256" key="7">
    <source>
        <dbReference type="SAM" id="Phobius"/>
    </source>
</evidence>
<dbReference type="SUPFAM" id="SSF55874">
    <property type="entry name" value="ATPase domain of HSP90 chaperone/DNA topoisomerase II/histidine kinase"/>
    <property type="match status" value="1"/>
</dbReference>
<dbReference type="Gene3D" id="1.10.287.130">
    <property type="match status" value="1"/>
</dbReference>
<dbReference type="PANTHER" id="PTHR43047:SF72">
    <property type="entry name" value="OSMOSENSING HISTIDINE PROTEIN KINASE SLN1"/>
    <property type="match status" value="1"/>
</dbReference>
<feature type="compositionally biased region" description="Basic and acidic residues" evidence="6">
    <location>
        <begin position="127"/>
        <end position="152"/>
    </location>
</feature>
<sequence>MGLERAARVLSRVGVLVAVAPVAATAAGDPSAEMGPMLGSMHTHNVAGLAVILGLILFATILSLVYLRERVGWMRRERLLQDELTQLGGAHDRAEMLLHSERQVLVAWAGRGDPAVIGDAGFAQDLRSQDPHGHAGRHPDGGFQDPRQDARQNPRGGQGHNRRLLAFDTWLTAQDAQLLDAAVATLRERGTGFRMNLRSLAGRYIEAQGQAVSGRALLRLRETTEERRELIELRGKLDEAKRGLSALAGLLDALPQPVWHRGTDGTLTFVNFAYAAAVEAQGREAVLDQGLELLDRSAREQIARQASRPGFAAHPLRLSAVVAGARRTLDVTETALDTGRVGIAVDVSELESVRADLQRQMDANVRTLDQLPTAVAMFDARQRLIFHNAAYQRLWDLDPAFLESRPLDGEILDRLRAARKLPEQADFRSWKADILAAYHAVEATDTPWYLPDGRALRVVADPNPQGGLTYLYHDVSESMKLASRYDALMKEQAETLEALKEPVAVFAADGRLTVANRAFAVTWRLDPATLAGRPHVDAVIGACRALTPEQNPWAGIRQAVTGLNETRSGHACRLTMSDGTVLDCSAQPLPLGATLLTFIDVTASANVERALTEKNDALERASQLRDTFVHHVSYELRSPLTNIIGFTQLLGDETVGALNERQREYSEHIMRSSAALLVIINDILDLASIDAGSLELQRETIDVRATVEAAARGIEDRLAESDIGLDLDVPGDIGSVFADGKRVRQILFNLLSNAVGFSEPGQQIRVEARREGAELRLTVVDRGRGIAPEVIDRVFDRFESNTFGTKHRGVGLGLSIVRSFVELHGGRVEIDSAAGRGTCVTCLFPVEPPPGDGRLPAPGQPSEPPRGAPGETARIVAHPAAANLDAAE</sequence>
<dbReference type="InterPro" id="IPR000014">
    <property type="entry name" value="PAS"/>
</dbReference>
<dbReference type="Gene3D" id="3.30.565.10">
    <property type="entry name" value="Histidine kinase-like ATPase, C-terminal domain"/>
    <property type="match status" value="1"/>
</dbReference>
<comment type="caution">
    <text evidence="9">The sequence shown here is derived from an EMBL/GenBank/DDBJ whole genome shotgun (WGS) entry which is preliminary data.</text>
</comment>
<dbReference type="InterPro" id="IPR003594">
    <property type="entry name" value="HATPase_dom"/>
</dbReference>
<evidence type="ECO:0000259" key="8">
    <source>
        <dbReference type="PROSITE" id="PS50109"/>
    </source>
</evidence>
<evidence type="ECO:0000256" key="5">
    <source>
        <dbReference type="ARBA" id="ARBA00022777"/>
    </source>
</evidence>
<proteinExistence type="predicted"/>
<dbReference type="SMART" id="SM00387">
    <property type="entry name" value="HATPase_c"/>
    <property type="match status" value="1"/>
</dbReference>
<dbReference type="Gene3D" id="3.30.450.20">
    <property type="entry name" value="PAS domain"/>
    <property type="match status" value="1"/>
</dbReference>
<keyword evidence="4" id="KW-0808">Transferase</keyword>
<evidence type="ECO:0000256" key="4">
    <source>
        <dbReference type="ARBA" id="ARBA00022679"/>
    </source>
</evidence>
<evidence type="ECO:0000256" key="1">
    <source>
        <dbReference type="ARBA" id="ARBA00000085"/>
    </source>
</evidence>
<keyword evidence="7" id="KW-0472">Membrane</keyword>
<dbReference type="InterPro" id="IPR004358">
    <property type="entry name" value="Sig_transdc_His_kin-like_C"/>
</dbReference>
<dbReference type="SUPFAM" id="SSF55785">
    <property type="entry name" value="PYP-like sensor domain (PAS domain)"/>
    <property type="match status" value="2"/>
</dbReference>
<dbReference type="InterPro" id="IPR036890">
    <property type="entry name" value="HATPase_C_sf"/>
</dbReference>
<dbReference type="GO" id="GO:0009927">
    <property type="term" value="F:histidine phosphotransfer kinase activity"/>
    <property type="evidence" value="ECO:0007669"/>
    <property type="project" value="TreeGrafter"/>
</dbReference>
<protein>
    <recommendedName>
        <fullName evidence="2">histidine kinase</fullName>
        <ecNumber evidence="2">2.7.13.3</ecNumber>
    </recommendedName>
</protein>
<evidence type="ECO:0000256" key="3">
    <source>
        <dbReference type="ARBA" id="ARBA00022553"/>
    </source>
</evidence>
<dbReference type="GO" id="GO:0000155">
    <property type="term" value="F:phosphorelay sensor kinase activity"/>
    <property type="evidence" value="ECO:0007669"/>
    <property type="project" value="InterPro"/>
</dbReference>
<feature type="region of interest" description="Disordered" evidence="6">
    <location>
        <begin position="126"/>
        <end position="160"/>
    </location>
</feature>
<feature type="transmembrane region" description="Helical" evidence="7">
    <location>
        <begin position="44"/>
        <end position="67"/>
    </location>
</feature>
<dbReference type="InterPro" id="IPR003661">
    <property type="entry name" value="HisK_dim/P_dom"/>
</dbReference>
<dbReference type="Proteomes" id="UP000742631">
    <property type="component" value="Unassembled WGS sequence"/>
</dbReference>